<feature type="compositionally biased region" description="Polar residues" evidence="1">
    <location>
        <begin position="271"/>
        <end position="285"/>
    </location>
</feature>
<evidence type="ECO:0000256" key="1">
    <source>
        <dbReference type="SAM" id="MobiDB-lite"/>
    </source>
</evidence>
<dbReference type="OrthoDB" id="3231855at2759"/>
<feature type="region of interest" description="Disordered" evidence="1">
    <location>
        <begin position="271"/>
        <end position="324"/>
    </location>
</feature>
<keyword evidence="3" id="KW-1185">Reference proteome</keyword>
<feature type="compositionally biased region" description="Pro residues" evidence="1">
    <location>
        <begin position="171"/>
        <end position="183"/>
    </location>
</feature>
<accession>A0A166F765</accession>
<evidence type="ECO:0000313" key="3">
    <source>
        <dbReference type="Proteomes" id="UP000076532"/>
    </source>
</evidence>
<dbReference type="AlphaFoldDB" id="A0A166F765"/>
<organism evidence="2 3">
    <name type="scientific">Athelia psychrophila</name>
    <dbReference type="NCBI Taxonomy" id="1759441"/>
    <lineage>
        <taxon>Eukaryota</taxon>
        <taxon>Fungi</taxon>
        <taxon>Dikarya</taxon>
        <taxon>Basidiomycota</taxon>
        <taxon>Agaricomycotina</taxon>
        <taxon>Agaricomycetes</taxon>
        <taxon>Agaricomycetidae</taxon>
        <taxon>Atheliales</taxon>
        <taxon>Atheliaceae</taxon>
        <taxon>Athelia</taxon>
    </lineage>
</organism>
<dbReference type="STRING" id="436010.A0A166F765"/>
<protein>
    <recommendedName>
        <fullName evidence="4">Smr domain-containing protein</fullName>
    </recommendedName>
</protein>
<name>A0A166F765_9AGAM</name>
<reference evidence="2 3" key="1">
    <citation type="journal article" date="2016" name="Mol. Biol. Evol.">
        <title>Comparative Genomics of Early-Diverging Mushroom-Forming Fungi Provides Insights into the Origins of Lignocellulose Decay Capabilities.</title>
        <authorList>
            <person name="Nagy L.G."/>
            <person name="Riley R."/>
            <person name="Tritt A."/>
            <person name="Adam C."/>
            <person name="Daum C."/>
            <person name="Floudas D."/>
            <person name="Sun H."/>
            <person name="Yadav J.S."/>
            <person name="Pangilinan J."/>
            <person name="Larsson K.H."/>
            <person name="Matsuura K."/>
            <person name="Barry K."/>
            <person name="Labutti K."/>
            <person name="Kuo R."/>
            <person name="Ohm R.A."/>
            <person name="Bhattacharya S.S."/>
            <person name="Shirouzu T."/>
            <person name="Yoshinaga Y."/>
            <person name="Martin F.M."/>
            <person name="Grigoriev I.V."/>
            <person name="Hibbett D.S."/>
        </authorList>
    </citation>
    <scope>NUCLEOTIDE SEQUENCE [LARGE SCALE GENOMIC DNA]</scope>
    <source>
        <strain evidence="2 3">CBS 109695</strain>
    </source>
</reference>
<dbReference type="EMBL" id="KV417592">
    <property type="protein sequence ID" value="KZP16510.1"/>
    <property type="molecule type" value="Genomic_DNA"/>
</dbReference>
<gene>
    <name evidence="2" type="ORF">FIBSPDRAFT_934566</name>
</gene>
<evidence type="ECO:0008006" key="4">
    <source>
        <dbReference type="Google" id="ProtNLM"/>
    </source>
</evidence>
<feature type="compositionally biased region" description="Polar residues" evidence="1">
    <location>
        <begin position="305"/>
        <end position="317"/>
    </location>
</feature>
<dbReference type="Proteomes" id="UP000076532">
    <property type="component" value="Unassembled WGS sequence"/>
</dbReference>
<proteinExistence type="predicted"/>
<evidence type="ECO:0000313" key="2">
    <source>
        <dbReference type="EMBL" id="KZP16510.1"/>
    </source>
</evidence>
<sequence length="607" mass="65800">MDSLYAIGLGLGLRVIVDILSQGNLKIGGTVVGLWEGVVLYHFMGKMPRSSDPYIAYGFRLFVDLVVTESLAKTGIVMLWTGLGVLLSDVGPVAWKDLEMRRTYKRYLVQLPSVPKVGIPSQRVVQFWDSPTPSSAVSEVASEVASDFTVDSPTTVLPIPPPRSRAVQRPITPPTSPRPPYPLPRTTKSRPSPPPGALPGIWSETESIISASGLTSPSASDSGTATPVMTYIPEIADEDNTSEIQNAAGIVSVLMDADGVTVTADAATNASGELTPTRNSVSGRGSTRDSTLEGTRNSTLEDTRNSTLESTRNSTLESTHDSLGFPTTHAFEVVEREEAQPDFESLASIPDAEASTVSLLLPIAAPSSESTFSPIPPHPVPAVPIFNFTPPVFIEHELPPIPEDEASIPLPPSDGMTFPPPSDEWDRDRLSVTSFPNRNSFSSEITLPETVLAGTRDSLINHADLLREKAEEEDKIRSHLVNDRKRLEAMGDVKGAFLLRADIEEAEARAKKFHDQAERRYFTGYNKDATPMVIDVHKLKVPEAIRRTEKAIRDLLLLGGTELRVITAGKIVKGTHLAIIGAMQEHRIFSVEDPFKPGVVVITLPTS</sequence>
<feature type="region of interest" description="Disordered" evidence="1">
    <location>
        <begin position="153"/>
        <end position="201"/>
    </location>
</feature>